<organism evidence="1 2">
    <name type="scientific">Portunus trituberculatus</name>
    <name type="common">Swimming crab</name>
    <name type="synonym">Neptunus trituberculatus</name>
    <dbReference type="NCBI Taxonomy" id="210409"/>
    <lineage>
        <taxon>Eukaryota</taxon>
        <taxon>Metazoa</taxon>
        <taxon>Ecdysozoa</taxon>
        <taxon>Arthropoda</taxon>
        <taxon>Crustacea</taxon>
        <taxon>Multicrustacea</taxon>
        <taxon>Malacostraca</taxon>
        <taxon>Eumalacostraca</taxon>
        <taxon>Eucarida</taxon>
        <taxon>Decapoda</taxon>
        <taxon>Pleocyemata</taxon>
        <taxon>Brachyura</taxon>
        <taxon>Eubrachyura</taxon>
        <taxon>Portunoidea</taxon>
        <taxon>Portunidae</taxon>
        <taxon>Portuninae</taxon>
        <taxon>Portunus</taxon>
    </lineage>
</organism>
<proteinExistence type="predicted"/>
<name>A0A5B7K4D3_PORTR</name>
<evidence type="ECO:0000313" key="2">
    <source>
        <dbReference type="Proteomes" id="UP000324222"/>
    </source>
</evidence>
<dbReference type="EMBL" id="VSRR010135851">
    <property type="protein sequence ID" value="MPD03373.1"/>
    <property type="molecule type" value="Genomic_DNA"/>
</dbReference>
<accession>A0A5B7K4D3</accession>
<keyword evidence="2" id="KW-1185">Reference proteome</keyword>
<dbReference type="AlphaFoldDB" id="A0A5B7K4D3"/>
<gene>
    <name evidence="1" type="ORF">E2C01_099009</name>
</gene>
<reference evidence="1 2" key="1">
    <citation type="submission" date="2019-05" db="EMBL/GenBank/DDBJ databases">
        <title>Another draft genome of Portunus trituberculatus and its Hox gene families provides insights of decapod evolution.</title>
        <authorList>
            <person name="Jeong J.-H."/>
            <person name="Song I."/>
            <person name="Kim S."/>
            <person name="Choi T."/>
            <person name="Kim D."/>
            <person name="Ryu S."/>
            <person name="Kim W."/>
        </authorList>
    </citation>
    <scope>NUCLEOTIDE SEQUENCE [LARGE SCALE GENOMIC DNA]</scope>
    <source>
        <tissue evidence="1">Muscle</tissue>
    </source>
</reference>
<evidence type="ECO:0000313" key="1">
    <source>
        <dbReference type="EMBL" id="MPD03373.1"/>
    </source>
</evidence>
<sequence>MSRSTKLTLPFLSTASSASSSAPFLESYPCRLSVFSVCSPLGYWIPTTTTLTFLLSTAFTTTTTPSNPLQVTFSSFYYNQPPPNPLQVITATLYHKKAILKWGLAVLIMLSLTMQTGDLQLCIIPLIVEPFHGSVLHHLFCLFKKYGIPYFLPPVFLRFSKFSVNYLNQVLVQLDVAGNLEVG</sequence>
<dbReference type="Proteomes" id="UP000324222">
    <property type="component" value="Unassembled WGS sequence"/>
</dbReference>
<protein>
    <submittedName>
        <fullName evidence="1">Uncharacterized protein</fullName>
    </submittedName>
</protein>
<comment type="caution">
    <text evidence="1">The sequence shown here is derived from an EMBL/GenBank/DDBJ whole genome shotgun (WGS) entry which is preliminary data.</text>
</comment>